<dbReference type="EMBL" id="CP113520">
    <property type="protein sequence ID" value="WAJ27845.1"/>
    <property type="molecule type" value="Genomic_DNA"/>
</dbReference>
<keyword evidence="2" id="KW-1185">Reference proteome</keyword>
<evidence type="ECO:0000313" key="1">
    <source>
        <dbReference type="EMBL" id="WAJ27845.1"/>
    </source>
</evidence>
<accession>A0ACD4NMD0</accession>
<reference evidence="1" key="1">
    <citation type="submission" date="2022-11" db="EMBL/GenBank/DDBJ databases">
        <title>beta-Carotene-producing bacterium, Jeongeuplla avenae sp. nov., alleviates the salt stress of Arabidopsis seedlings.</title>
        <authorList>
            <person name="Jiang L."/>
            <person name="Lee J."/>
        </authorList>
    </citation>
    <scope>NUCLEOTIDE SEQUENCE</scope>
    <source>
        <strain evidence="1">DY_R2A_6</strain>
    </source>
</reference>
<sequence length="284" mass="29322">MSRTTATVLVSPTEAAEVPPVTAAPARRRPPLPVAAISAATLSILVGLWSLAAWAGWVSSVFLPSPLAVLEALDLAARSGFADASLLQHTLASLSRVFGALLAALLVGVPIGIAIATSRIGRGIFDPIVEVLRPLPPLAYLPLVIIWFGIGEASKILVIGLAMGPPIIIATAAGVRSASTDRIRAARSLGASPRDVLRFVVMPSAVPSILTGVRIALGAGWSTLIAAELIAAPRGLGTMIQAAAGFLATDIVIAGIVVIAAIAILFEAALRRLERRFVPWATRL</sequence>
<name>A0ACD4NMD0_9HYPH</name>
<protein>
    <submittedName>
        <fullName evidence="1">ABC transporter permease subunit</fullName>
    </submittedName>
</protein>
<proteinExistence type="predicted"/>
<dbReference type="Proteomes" id="UP001163223">
    <property type="component" value="Chromosome"/>
</dbReference>
<gene>
    <name evidence="1" type="ORF">OXU80_23865</name>
</gene>
<evidence type="ECO:0000313" key="2">
    <source>
        <dbReference type="Proteomes" id="UP001163223"/>
    </source>
</evidence>
<organism evidence="1 2">
    <name type="scientific">Antarcticirhabdus aurantiaca</name>
    <dbReference type="NCBI Taxonomy" id="2606717"/>
    <lineage>
        <taxon>Bacteria</taxon>
        <taxon>Pseudomonadati</taxon>
        <taxon>Pseudomonadota</taxon>
        <taxon>Alphaproteobacteria</taxon>
        <taxon>Hyphomicrobiales</taxon>
        <taxon>Aurantimonadaceae</taxon>
        <taxon>Antarcticirhabdus</taxon>
    </lineage>
</organism>